<dbReference type="GO" id="GO:0005819">
    <property type="term" value="C:spindle"/>
    <property type="evidence" value="ECO:0007669"/>
    <property type="project" value="TreeGrafter"/>
</dbReference>
<organism evidence="10 11">
    <name type="scientific">Rubus argutus</name>
    <name type="common">Southern blackberry</name>
    <dbReference type="NCBI Taxonomy" id="59490"/>
    <lineage>
        <taxon>Eukaryota</taxon>
        <taxon>Viridiplantae</taxon>
        <taxon>Streptophyta</taxon>
        <taxon>Embryophyta</taxon>
        <taxon>Tracheophyta</taxon>
        <taxon>Spermatophyta</taxon>
        <taxon>Magnoliopsida</taxon>
        <taxon>eudicotyledons</taxon>
        <taxon>Gunneridae</taxon>
        <taxon>Pentapetalae</taxon>
        <taxon>rosids</taxon>
        <taxon>fabids</taxon>
        <taxon>Rosales</taxon>
        <taxon>Rosaceae</taxon>
        <taxon>Rosoideae</taxon>
        <taxon>Rosoideae incertae sedis</taxon>
        <taxon>Rubus</taxon>
    </lineage>
</organism>
<keyword evidence="7" id="KW-0206">Cytoskeleton</keyword>
<dbReference type="GO" id="GO:0000226">
    <property type="term" value="P:microtubule cytoskeleton organization"/>
    <property type="evidence" value="ECO:0007669"/>
    <property type="project" value="InterPro"/>
</dbReference>
<reference evidence="10 11" key="1">
    <citation type="journal article" date="2023" name="G3 (Bethesda)">
        <title>A chromosome-length genome assembly and annotation of blackberry (Rubus argutus, cv. 'Hillquist').</title>
        <authorList>
            <person name="Bruna T."/>
            <person name="Aryal R."/>
            <person name="Dudchenko O."/>
            <person name="Sargent D.J."/>
            <person name="Mead D."/>
            <person name="Buti M."/>
            <person name="Cavallini A."/>
            <person name="Hytonen T."/>
            <person name="Andres J."/>
            <person name="Pham M."/>
            <person name="Weisz D."/>
            <person name="Mascagni F."/>
            <person name="Usai G."/>
            <person name="Natali L."/>
            <person name="Bassil N."/>
            <person name="Fernandez G.E."/>
            <person name="Lomsadze A."/>
            <person name="Armour M."/>
            <person name="Olukolu B."/>
            <person name="Poorten T."/>
            <person name="Britton C."/>
            <person name="Davik J."/>
            <person name="Ashrafi H."/>
            <person name="Aiden E.L."/>
            <person name="Borodovsky M."/>
            <person name="Worthington M."/>
        </authorList>
    </citation>
    <scope>NUCLEOTIDE SEQUENCE [LARGE SCALE GENOMIC DNA]</scope>
    <source>
        <strain evidence="10">PI 553951</strain>
    </source>
</reference>
<dbReference type="Proteomes" id="UP001457282">
    <property type="component" value="Unassembled WGS sequence"/>
</dbReference>
<evidence type="ECO:0000313" key="10">
    <source>
        <dbReference type="EMBL" id="KAK9910732.1"/>
    </source>
</evidence>
<evidence type="ECO:0000256" key="8">
    <source>
        <dbReference type="ARBA" id="ARBA00023242"/>
    </source>
</evidence>
<keyword evidence="6" id="KW-0493">Microtubule</keyword>
<dbReference type="InterPro" id="IPR007145">
    <property type="entry name" value="MAP65_Ase1_PRC1"/>
</dbReference>
<comment type="similarity">
    <text evidence="3">Belongs to the MAP65/ASE1 family.</text>
</comment>
<evidence type="ECO:0000256" key="3">
    <source>
        <dbReference type="ARBA" id="ARBA00006187"/>
    </source>
</evidence>
<evidence type="ECO:0000256" key="6">
    <source>
        <dbReference type="ARBA" id="ARBA00022701"/>
    </source>
</evidence>
<dbReference type="GO" id="GO:0005874">
    <property type="term" value="C:microtubule"/>
    <property type="evidence" value="ECO:0007669"/>
    <property type="project" value="UniProtKB-KW"/>
</dbReference>
<evidence type="ECO:0000256" key="2">
    <source>
        <dbReference type="ARBA" id="ARBA00004245"/>
    </source>
</evidence>
<keyword evidence="5" id="KW-0597">Phosphoprotein</keyword>
<dbReference type="Gene3D" id="1.20.58.1520">
    <property type="match status" value="1"/>
</dbReference>
<dbReference type="GO" id="GO:0005737">
    <property type="term" value="C:cytoplasm"/>
    <property type="evidence" value="ECO:0007669"/>
    <property type="project" value="TreeGrafter"/>
</dbReference>
<comment type="subcellular location">
    <subcellularLocation>
        <location evidence="2">Cytoplasm</location>
        <location evidence="2">Cytoskeleton</location>
    </subcellularLocation>
    <subcellularLocation>
        <location evidence="1">Nucleus</location>
    </subcellularLocation>
</comment>
<protein>
    <submittedName>
        <fullName evidence="10">Uncharacterized protein</fullName>
    </submittedName>
</protein>
<proteinExistence type="inferred from homology"/>
<dbReference type="GO" id="GO:0005634">
    <property type="term" value="C:nucleus"/>
    <property type="evidence" value="ECO:0007669"/>
    <property type="project" value="UniProtKB-SubCell"/>
</dbReference>
<dbReference type="GO" id="GO:0008017">
    <property type="term" value="F:microtubule binding"/>
    <property type="evidence" value="ECO:0007669"/>
    <property type="project" value="InterPro"/>
</dbReference>
<keyword evidence="8" id="KW-0539">Nucleus</keyword>
<keyword evidence="4" id="KW-0963">Cytoplasm</keyword>
<dbReference type="FunFam" id="1.20.58.1520:FF:000002">
    <property type="entry name" value="65-kDa microtubule-associated protein 6"/>
    <property type="match status" value="1"/>
</dbReference>
<dbReference type="PANTHER" id="PTHR19321">
    <property type="entry name" value="PROTEIN REGULATOR OF CYTOKINESIS 1 PRC1-RELATED"/>
    <property type="match status" value="1"/>
</dbReference>
<dbReference type="Pfam" id="PF03999">
    <property type="entry name" value="MAP65_ASE1"/>
    <property type="match status" value="1"/>
</dbReference>
<accession>A0AAW1VV79</accession>
<comment type="caution">
    <text evidence="10">The sequence shown here is derived from an EMBL/GenBank/DDBJ whole genome shotgun (WGS) entry which is preliminary data.</text>
</comment>
<evidence type="ECO:0000256" key="5">
    <source>
        <dbReference type="ARBA" id="ARBA00022553"/>
    </source>
</evidence>
<evidence type="ECO:0000313" key="11">
    <source>
        <dbReference type="Proteomes" id="UP001457282"/>
    </source>
</evidence>
<feature type="region of interest" description="Disordered" evidence="9">
    <location>
        <begin position="532"/>
        <end position="586"/>
    </location>
</feature>
<evidence type="ECO:0000256" key="4">
    <source>
        <dbReference type="ARBA" id="ARBA00022490"/>
    </source>
</evidence>
<feature type="region of interest" description="Disordered" evidence="9">
    <location>
        <begin position="656"/>
        <end position="679"/>
    </location>
</feature>
<gene>
    <name evidence="10" type="ORF">M0R45_034682</name>
</gene>
<dbReference type="AlphaFoldDB" id="A0AAW1VV79"/>
<evidence type="ECO:0000256" key="1">
    <source>
        <dbReference type="ARBA" id="ARBA00004123"/>
    </source>
</evidence>
<keyword evidence="11" id="KW-1185">Reference proteome</keyword>
<sequence>MFSQHSSNRFLQIETKSRCFLQELQKTWDEVGVPDVERDTMLLKIEQECVEVFRTKVDEAEQCKAQLQKAIANCEAEFVDICTALGEKPPHFDRKASGSLKKELDNIIPPLEDMKKQKIERRDQFFAVLDQLQRISNEISRSLEDNQYKMVVEETDLSLKRLEELRRRLLEFQDEKRNRLKLIMDHLSILNSLCSVLGMDFKHTIHGIHPTLNELEGAKDASDSTIEGLANSIQILGEVKIQRWQRLQNFASALLEMWNLMDTPIEEQKKFQNVTSRIAASDSEITEPNFLSIDLLNHVEAEVSRLEQFKSSKLKEILLKRKLELEEICRPSHVVTETLISVEYSNESIESGAVDPACLLEQIELQITRAKEEALSRKEILEKIEKWLGACQEECWLEEYNRDDNRYTAGRGAHLTLKRAEKARVLVNKIPGMVETLTIKATAWEKERGLEFLYDGTELLSMLKQYSMLRQEKEQEKQRQRDQKRFQGQLLAEQEVLYGSKHSTSKSGKKPSDRKMSLGGALMRNQKIEKAASHVHPIKKGDSFHQRSSHQQYSGAEAPSFGKKGSEISGHSVKKQPSTAAKACEMESPLIRKPLSPVSSEVSSKANILNFLEDQKRLQKKNIEAVHLFKDVPIMTPSIEAVPLFSEVPIMTPSKPIIVDDDENRTPKTMPTQVPPTPSTISVHMLTATTPATPFTSGAHKVEKSDRQVEYSFEEVRACFNRPKSYNASN</sequence>
<dbReference type="PANTHER" id="PTHR19321:SF7">
    <property type="entry name" value="65-KDA MICROTUBULE-ASSOCIATED PROTEIN 3"/>
    <property type="match status" value="1"/>
</dbReference>
<dbReference type="EMBL" id="JBEDUW010000007">
    <property type="protein sequence ID" value="KAK9910732.1"/>
    <property type="molecule type" value="Genomic_DNA"/>
</dbReference>
<evidence type="ECO:0000256" key="7">
    <source>
        <dbReference type="ARBA" id="ARBA00023212"/>
    </source>
</evidence>
<evidence type="ECO:0000256" key="9">
    <source>
        <dbReference type="SAM" id="MobiDB-lite"/>
    </source>
</evidence>
<name>A0AAW1VV79_RUBAR</name>
<feature type="region of interest" description="Disordered" evidence="9">
    <location>
        <begin position="497"/>
        <end position="517"/>
    </location>
</feature>